<dbReference type="Proteomes" id="UP001057291">
    <property type="component" value="Unassembled WGS sequence"/>
</dbReference>
<proteinExistence type="predicted"/>
<evidence type="ECO:0000259" key="2">
    <source>
        <dbReference type="Pfam" id="PF02517"/>
    </source>
</evidence>
<feature type="transmembrane region" description="Helical" evidence="1">
    <location>
        <begin position="143"/>
        <end position="162"/>
    </location>
</feature>
<sequence>MKTAVSSFRLSPIKRVQLNKIRLTIDVLGVTLIRLIDPLIHTSFGHTILSIYNVAAWITILTLDPTRIPEFTTTRNQQKKAWLFTLKLLPVILIGLITIALGFQLPVLQQTITPSSVLVVGLGSYMDELLFRNTLQPKLRQWGFSRFGAIATQSLLFAASWWISYNSIGLMVSALFIGLVNGWIVYKYRSLWPVFIISFIWRVII</sequence>
<keyword evidence="1" id="KW-1133">Transmembrane helix</keyword>
<gene>
    <name evidence="3" type="ORF">DNHGIG_18250</name>
</gene>
<feature type="transmembrane region" description="Helical" evidence="1">
    <location>
        <begin position="168"/>
        <end position="186"/>
    </location>
</feature>
<accession>A0AAV4LEQ3</accession>
<dbReference type="AlphaFoldDB" id="A0AAV4LEQ3"/>
<evidence type="ECO:0000256" key="1">
    <source>
        <dbReference type="SAM" id="Phobius"/>
    </source>
</evidence>
<dbReference type="GO" id="GO:0080120">
    <property type="term" value="P:CAAX-box protein maturation"/>
    <property type="evidence" value="ECO:0007669"/>
    <property type="project" value="UniProtKB-ARBA"/>
</dbReference>
<dbReference type="InterPro" id="IPR003675">
    <property type="entry name" value="Rce1/LyrA-like_dom"/>
</dbReference>
<dbReference type="GO" id="GO:0004175">
    <property type="term" value="F:endopeptidase activity"/>
    <property type="evidence" value="ECO:0007669"/>
    <property type="project" value="UniProtKB-ARBA"/>
</dbReference>
<keyword evidence="1" id="KW-0812">Transmembrane</keyword>
<protein>
    <recommendedName>
        <fullName evidence="2">CAAX prenyl protease 2/Lysostaphin resistance protein A-like domain-containing protein</fullName>
    </recommendedName>
</protein>
<dbReference type="EMBL" id="BOQE01000001">
    <property type="protein sequence ID" value="GIM46276.1"/>
    <property type="molecule type" value="Genomic_DNA"/>
</dbReference>
<evidence type="ECO:0000313" key="4">
    <source>
        <dbReference type="Proteomes" id="UP001057291"/>
    </source>
</evidence>
<dbReference type="Pfam" id="PF02517">
    <property type="entry name" value="Rce1-like"/>
    <property type="match status" value="1"/>
</dbReference>
<feature type="domain" description="CAAX prenyl protease 2/Lysostaphin resistance protein A-like" evidence="2">
    <location>
        <begin position="115"/>
        <end position="203"/>
    </location>
</feature>
<feature type="transmembrane region" description="Helical" evidence="1">
    <location>
        <begin position="84"/>
        <end position="105"/>
    </location>
</feature>
<reference evidence="3" key="1">
    <citation type="journal article" date="2023" name="Int. J. Syst. Evol. Microbiol.">
        <title>Collibacillus ludicampi gen. nov., sp. nov., a new soil bacterium of the family Alicyclobacillaceae.</title>
        <authorList>
            <person name="Jojima T."/>
            <person name="Ioku Y."/>
            <person name="Fukuta Y."/>
            <person name="Shirasaka N."/>
            <person name="Matsumura Y."/>
            <person name="Mori M."/>
        </authorList>
    </citation>
    <scope>NUCLEOTIDE SEQUENCE</scope>
    <source>
        <strain evidence="3">TP075</strain>
    </source>
</reference>
<keyword evidence="1" id="KW-0472">Membrane</keyword>
<evidence type="ECO:0000313" key="3">
    <source>
        <dbReference type="EMBL" id="GIM46276.1"/>
    </source>
</evidence>
<comment type="caution">
    <text evidence="3">The sequence shown here is derived from an EMBL/GenBank/DDBJ whole genome shotgun (WGS) entry which is preliminary data.</text>
</comment>
<feature type="transmembrane region" description="Helical" evidence="1">
    <location>
        <begin position="46"/>
        <end position="63"/>
    </location>
</feature>
<keyword evidence="4" id="KW-1185">Reference proteome</keyword>
<organism evidence="3 4">
    <name type="scientific">Collibacillus ludicampi</name>
    <dbReference type="NCBI Taxonomy" id="2771369"/>
    <lineage>
        <taxon>Bacteria</taxon>
        <taxon>Bacillati</taxon>
        <taxon>Bacillota</taxon>
        <taxon>Bacilli</taxon>
        <taxon>Bacillales</taxon>
        <taxon>Alicyclobacillaceae</taxon>
        <taxon>Collibacillus</taxon>
    </lineage>
</organism>
<dbReference type="RefSeq" id="WP_282199396.1">
    <property type="nucleotide sequence ID" value="NZ_BOQE01000001.1"/>
</dbReference>
<name>A0AAV4LEQ3_9BACL</name>